<protein>
    <recommendedName>
        <fullName evidence="3">LCCL domain-containing protein</fullName>
    </recommendedName>
</protein>
<dbReference type="Proteomes" id="UP001148312">
    <property type="component" value="Unassembled WGS sequence"/>
</dbReference>
<evidence type="ECO:0000256" key="2">
    <source>
        <dbReference type="SAM" id="Phobius"/>
    </source>
</evidence>
<keyword evidence="2" id="KW-1133">Transmembrane helix</keyword>
<organism evidence="4 5">
    <name type="scientific">Penicillium diatomitis</name>
    <dbReference type="NCBI Taxonomy" id="2819901"/>
    <lineage>
        <taxon>Eukaryota</taxon>
        <taxon>Fungi</taxon>
        <taxon>Dikarya</taxon>
        <taxon>Ascomycota</taxon>
        <taxon>Pezizomycotina</taxon>
        <taxon>Eurotiomycetes</taxon>
        <taxon>Eurotiomycetidae</taxon>
        <taxon>Eurotiales</taxon>
        <taxon>Aspergillaceae</taxon>
        <taxon>Penicillium</taxon>
    </lineage>
</organism>
<dbReference type="SMART" id="SM00603">
    <property type="entry name" value="LCCL"/>
    <property type="match status" value="1"/>
</dbReference>
<dbReference type="Pfam" id="PF03815">
    <property type="entry name" value="LCCL"/>
    <property type="match status" value="1"/>
</dbReference>
<dbReference type="InterPro" id="IPR051957">
    <property type="entry name" value="CRISP-LCCL_domain"/>
</dbReference>
<feature type="transmembrane region" description="Helical" evidence="2">
    <location>
        <begin position="177"/>
        <end position="195"/>
    </location>
</feature>
<comment type="caution">
    <text evidence="4">The sequence shown here is derived from an EMBL/GenBank/DDBJ whole genome shotgun (WGS) entry which is preliminary data.</text>
</comment>
<evidence type="ECO:0000313" key="4">
    <source>
        <dbReference type="EMBL" id="KAJ5494981.1"/>
    </source>
</evidence>
<dbReference type="RefSeq" id="XP_056793994.1">
    <property type="nucleotide sequence ID" value="XM_056929701.1"/>
</dbReference>
<feature type="transmembrane region" description="Helical" evidence="2">
    <location>
        <begin position="415"/>
        <end position="439"/>
    </location>
</feature>
<dbReference type="SUPFAM" id="SSF69848">
    <property type="entry name" value="LCCL domain"/>
    <property type="match status" value="1"/>
</dbReference>
<feature type="region of interest" description="Disordered" evidence="1">
    <location>
        <begin position="41"/>
        <end position="60"/>
    </location>
</feature>
<feature type="transmembrane region" description="Helical" evidence="2">
    <location>
        <begin position="522"/>
        <end position="539"/>
    </location>
</feature>
<proteinExistence type="predicted"/>
<sequence length="705" mass="77994">MASPKQVKNKQHSDNSSSSDQAEIASPTDDFFVDLEDLRPLHYKDNDDGESATISGSTKRDCDVKAHAQVDALPRASDEYGTLELGSIPLLPTGASLDAHLDVDDSDADSYLSDYDDHRSGPRRWNPPLSCTRDGFLTWLRGPQPPHVYRIHPWFPQWQAAPARFVDRWAPRRQMKIALLAGGLIFWTLVFFLSLKAAVAGQTIPGYGSPVKISCHHRLWANATECGLNGDLCRPFDEQSFAFSCPAGCSTAIVLEPYNIGNRSYNYRQLVIGGKPFRVDAHKSGLYRGDSSICASALHAGLISDAKGGCAILHRRGERADFQNFTKNGIESIAFQPSFPMSFILTRQTTPSPGSDEGKLVECFDVRWSLFAFTVVMTTIFSMTITSAPVFYSVTFFVVWFQVAMASDPPGSNSFYGLLQVGLGRFLPGAFVGFALYYFSVRRTLGDLDAHADKTVLWLGACWVGALNNDTFDRIPISRLTPHDLKQQPGAITALVIIIGVLVVSIVVQAHCFRREGRLPRMLGLYGIMALCIIVLLLVPKMNLRLHHFILALLLIPGTTLQTRLSLLFQGLLLGLFINGIARWGFDSILQTPASLLGDGRLGTKPPPVNPPHIEHRNHLTFSFPDLPPHVDGIGVIVNDVLRYQGMKAKDNSSVPDFEWSRLQPNQPEYFQLGYVHSNALGGQWYEDFSVPSTWAVSGDFFYPA</sequence>
<dbReference type="InterPro" id="IPR036609">
    <property type="entry name" value="LCCL_sf"/>
</dbReference>
<dbReference type="EMBL" id="JAPWDQ010000001">
    <property type="protein sequence ID" value="KAJ5494981.1"/>
    <property type="molecule type" value="Genomic_DNA"/>
</dbReference>
<feature type="domain" description="LCCL" evidence="3">
    <location>
        <begin position="231"/>
        <end position="334"/>
    </location>
</feature>
<evidence type="ECO:0000256" key="1">
    <source>
        <dbReference type="SAM" id="MobiDB-lite"/>
    </source>
</evidence>
<dbReference type="GeneID" id="81619950"/>
<feature type="transmembrane region" description="Helical" evidence="2">
    <location>
        <begin position="370"/>
        <end position="403"/>
    </location>
</feature>
<name>A0A9X0C206_9EURO</name>
<keyword evidence="5" id="KW-1185">Reference proteome</keyword>
<evidence type="ECO:0000313" key="5">
    <source>
        <dbReference type="Proteomes" id="UP001148312"/>
    </source>
</evidence>
<dbReference type="PANTHER" id="PTHR31331">
    <property type="entry name" value="LCCL DOMAIN PROTEIN (AFU_ORTHOLOGUE AFUA_5G08630)"/>
    <property type="match status" value="1"/>
</dbReference>
<gene>
    <name evidence="4" type="ORF">N7539_000097</name>
</gene>
<feature type="transmembrane region" description="Helical" evidence="2">
    <location>
        <begin position="490"/>
        <end position="510"/>
    </location>
</feature>
<accession>A0A9X0C206</accession>
<feature type="region of interest" description="Disordered" evidence="1">
    <location>
        <begin position="1"/>
        <end position="31"/>
    </location>
</feature>
<dbReference type="PROSITE" id="PS50820">
    <property type="entry name" value="LCCL"/>
    <property type="match status" value="1"/>
</dbReference>
<dbReference type="AlphaFoldDB" id="A0A9X0C206"/>
<dbReference type="Gene3D" id="2.170.130.20">
    <property type="entry name" value="LCCL-like domain"/>
    <property type="match status" value="1"/>
</dbReference>
<dbReference type="InterPro" id="IPR004043">
    <property type="entry name" value="LCCL"/>
</dbReference>
<keyword evidence="2" id="KW-0472">Membrane</keyword>
<dbReference type="PANTHER" id="PTHR31331:SF1">
    <property type="entry name" value="CYSTEINE RICH SECRETORY PROTEIN LCCL DOMAIN CONTAINING 2"/>
    <property type="match status" value="1"/>
</dbReference>
<reference evidence="4" key="1">
    <citation type="submission" date="2022-12" db="EMBL/GenBank/DDBJ databases">
        <authorList>
            <person name="Petersen C."/>
        </authorList>
    </citation>
    <scope>NUCLEOTIDE SEQUENCE</scope>
    <source>
        <strain evidence="4">IBT 30728</strain>
    </source>
</reference>
<evidence type="ECO:0000259" key="3">
    <source>
        <dbReference type="PROSITE" id="PS50820"/>
    </source>
</evidence>
<reference evidence="4" key="2">
    <citation type="journal article" date="2023" name="IMA Fungus">
        <title>Comparative genomic study of the Penicillium genus elucidates a diverse pangenome and 15 lateral gene transfer events.</title>
        <authorList>
            <person name="Petersen C."/>
            <person name="Sorensen T."/>
            <person name="Nielsen M.R."/>
            <person name="Sondergaard T.E."/>
            <person name="Sorensen J.L."/>
            <person name="Fitzpatrick D.A."/>
            <person name="Frisvad J.C."/>
            <person name="Nielsen K.L."/>
        </authorList>
    </citation>
    <scope>NUCLEOTIDE SEQUENCE</scope>
    <source>
        <strain evidence="4">IBT 30728</strain>
    </source>
</reference>
<feature type="transmembrane region" description="Helical" evidence="2">
    <location>
        <begin position="545"/>
        <end position="561"/>
    </location>
</feature>
<keyword evidence="2" id="KW-0812">Transmembrane</keyword>